<reference evidence="2 3" key="1">
    <citation type="journal article" date="2019" name="Sci. Rep.">
        <title>Orb-weaving spider Araneus ventricosus genome elucidates the spidroin gene catalogue.</title>
        <authorList>
            <person name="Kono N."/>
            <person name="Nakamura H."/>
            <person name="Ohtoshi R."/>
            <person name="Moran D.A.P."/>
            <person name="Shinohara A."/>
            <person name="Yoshida Y."/>
            <person name="Fujiwara M."/>
            <person name="Mori M."/>
            <person name="Tomita M."/>
            <person name="Arakawa K."/>
        </authorList>
    </citation>
    <scope>NUCLEOTIDE SEQUENCE [LARGE SCALE GENOMIC DNA]</scope>
</reference>
<accession>A0A4Y2F3K8</accession>
<dbReference type="AlphaFoldDB" id="A0A4Y2F3K8"/>
<protein>
    <submittedName>
        <fullName evidence="2">Uncharacterized protein</fullName>
    </submittedName>
</protein>
<feature type="compositionally biased region" description="Basic and acidic residues" evidence="1">
    <location>
        <begin position="17"/>
        <end position="26"/>
    </location>
</feature>
<sequence>MIFLAIPFLSGTSVDARNGKGGEGRKRVTTPLPFPHSPSLTTRREHAEDTGGKRGRKRVEKNSPNEILAVAAERGLLEKSRYEPVVLYTDDVLLLEGPLPGPGSEGRGPHAVVAAPHLLTIGHLAFSPTSLATRAPSLLGGSRHCG</sequence>
<keyword evidence="3" id="KW-1185">Reference proteome</keyword>
<feature type="compositionally biased region" description="Basic and acidic residues" evidence="1">
    <location>
        <begin position="42"/>
        <end position="52"/>
    </location>
</feature>
<proteinExistence type="predicted"/>
<dbReference type="EMBL" id="BGPR01000790">
    <property type="protein sequence ID" value="GBM35691.1"/>
    <property type="molecule type" value="Genomic_DNA"/>
</dbReference>
<dbReference type="Proteomes" id="UP000499080">
    <property type="component" value="Unassembled WGS sequence"/>
</dbReference>
<evidence type="ECO:0000313" key="3">
    <source>
        <dbReference type="Proteomes" id="UP000499080"/>
    </source>
</evidence>
<evidence type="ECO:0000313" key="2">
    <source>
        <dbReference type="EMBL" id="GBM35691.1"/>
    </source>
</evidence>
<gene>
    <name evidence="2" type="ORF">AVEN_97888_1</name>
</gene>
<feature type="region of interest" description="Disordered" evidence="1">
    <location>
        <begin position="14"/>
        <end position="64"/>
    </location>
</feature>
<comment type="caution">
    <text evidence="2">The sequence shown here is derived from an EMBL/GenBank/DDBJ whole genome shotgun (WGS) entry which is preliminary data.</text>
</comment>
<organism evidence="2 3">
    <name type="scientific">Araneus ventricosus</name>
    <name type="common">Orbweaver spider</name>
    <name type="synonym">Epeira ventricosa</name>
    <dbReference type="NCBI Taxonomy" id="182803"/>
    <lineage>
        <taxon>Eukaryota</taxon>
        <taxon>Metazoa</taxon>
        <taxon>Ecdysozoa</taxon>
        <taxon>Arthropoda</taxon>
        <taxon>Chelicerata</taxon>
        <taxon>Arachnida</taxon>
        <taxon>Araneae</taxon>
        <taxon>Araneomorphae</taxon>
        <taxon>Entelegynae</taxon>
        <taxon>Araneoidea</taxon>
        <taxon>Araneidae</taxon>
        <taxon>Araneus</taxon>
    </lineage>
</organism>
<evidence type="ECO:0000256" key="1">
    <source>
        <dbReference type="SAM" id="MobiDB-lite"/>
    </source>
</evidence>
<name>A0A4Y2F3K8_ARAVE</name>